<keyword evidence="8" id="KW-1185">Reference proteome</keyword>
<sequence length="181" mass="19038">MGILYLQDAHTSTEAWVFLNPVLGLAAGMLFAGMAIAVPAASKPINTAHVVAFFSFTRALGQGLGAAIGGTVFQNQIKDKLLQYPVLALTVNAYSQGAAGLVQVIKMIEGGVVKEHLMQAFADSLKVVRATMCGFAPTALPSNVVMKGCSLDEGLKTGQGFQHRGAGTNTEKSKVDNEEKR</sequence>
<dbReference type="EMBL" id="MZNU01000060">
    <property type="protein sequence ID" value="OWP05748.1"/>
    <property type="molecule type" value="Genomic_DNA"/>
</dbReference>
<dbReference type="GO" id="GO:0005886">
    <property type="term" value="C:plasma membrane"/>
    <property type="evidence" value="ECO:0007669"/>
    <property type="project" value="TreeGrafter"/>
</dbReference>
<dbReference type="PANTHER" id="PTHR23501:SF59">
    <property type="entry name" value="MAJOR FACILITATOR SUPERFAMILY (MFS) PROFILE DOMAIN-CONTAINING PROTEIN-RELATED"/>
    <property type="match status" value="1"/>
</dbReference>
<gene>
    <name evidence="7" type="ORF">B2J93_866</name>
</gene>
<dbReference type="OrthoDB" id="4139357at2759"/>
<evidence type="ECO:0000313" key="7">
    <source>
        <dbReference type="EMBL" id="OWP05748.1"/>
    </source>
</evidence>
<keyword evidence="4 6" id="KW-0472">Membrane</keyword>
<evidence type="ECO:0000256" key="5">
    <source>
        <dbReference type="SAM" id="MobiDB-lite"/>
    </source>
</evidence>
<proteinExistence type="predicted"/>
<keyword evidence="2 6" id="KW-0812">Transmembrane</keyword>
<feature type="transmembrane region" description="Helical" evidence="6">
    <location>
        <begin position="15"/>
        <end position="38"/>
    </location>
</feature>
<evidence type="ECO:0000313" key="8">
    <source>
        <dbReference type="Proteomes" id="UP000242519"/>
    </source>
</evidence>
<organism evidence="7 8">
    <name type="scientific">Diplocarpon coronariae</name>
    <dbReference type="NCBI Taxonomy" id="2795749"/>
    <lineage>
        <taxon>Eukaryota</taxon>
        <taxon>Fungi</taxon>
        <taxon>Dikarya</taxon>
        <taxon>Ascomycota</taxon>
        <taxon>Pezizomycotina</taxon>
        <taxon>Leotiomycetes</taxon>
        <taxon>Helotiales</taxon>
        <taxon>Drepanopezizaceae</taxon>
        <taxon>Diplocarpon</taxon>
    </lineage>
</organism>
<keyword evidence="3 6" id="KW-1133">Transmembrane helix</keyword>
<dbReference type="InParanoid" id="A0A218ZCL7"/>
<dbReference type="Proteomes" id="UP000242519">
    <property type="component" value="Unassembled WGS sequence"/>
</dbReference>
<protein>
    <submittedName>
        <fullName evidence="7">Uncharacterized protein</fullName>
    </submittedName>
</protein>
<dbReference type="PANTHER" id="PTHR23501">
    <property type="entry name" value="MAJOR FACILITATOR SUPERFAMILY"/>
    <property type="match status" value="1"/>
</dbReference>
<comment type="caution">
    <text evidence="7">The sequence shown here is derived from an EMBL/GenBank/DDBJ whole genome shotgun (WGS) entry which is preliminary data.</text>
</comment>
<evidence type="ECO:0000256" key="4">
    <source>
        <dbReference type="ARBA" id="ARBA00023136"/>
    </source>
</evidence>
<evidence type="ECO:0000256" key="2">
    <source>
        <dbReference type="ARBA" id="ARBA00022692"/>
    </source>
</evidence>
<reference evidence="7 8" key="1">
    <citation type="submission" date="2017-04" db="EMBL/GenBank/DDBJ databases">
        <title>Draft genome sequence of Marssonina coronaria NL1: causal agent of apple blotch.</title>
        <authorList>
            <person name="Cheng Q."/>
        </authorList>
    </citation>
    <scope>NUCLEOTIDE SEQUENCE [LARGE SCALE GENOMIC DNA]</scope>
    <source>
        <strain evidence="7 8">NL1</strain>
    </source>
</reference>
<name>A0A218ZCL7_9HELO</name>
<comment type="subcellular location">
    <subcellularLocation>
        <location evidence="1">Membrane</location>
        <topology evidence="1">Multi-pass membrane protein</topology>
    </subcellularLocation>
</comment>
<accession>A0A218ZCL7</accession>
<evidence type="ECO:0000256" key="1">
    <source>
        <dbReference type="ARBA" id="ARBA00004141"/>
    </source>
</evidence>
<dbReference type="GO" id="GO:0022857">
    <property type="term" value="F:transmembrane transporter activity"/>
    <property type="evidence" value="ECO:0007669"/>
    <property type="project" value="TreeGrafter"/>
</dbReference>
<evidence type="ECO:0000256" key="6">
    <source>
        <dbReference type="SAM" id="Phobius"/>
    </source>
</evidence>
<feature type="compositionally biased region" description="Basic and acidic residues" evidence="5">
    <location>
        <begin position="171"/>
        <end position="181"/>
    </location>
</feature>
<feature type="region of interest" description="Disordered" evidence="5">
    <location>
        <begin position="160"/>
        <end position="181"/>
    </location>
</feature>
<dbReference type="AlphaFoldDB" id="A0A218ZCL7"/>
<evidence type="ECO:0000256" key="3">
    <source>
        <dbReference type="ARBA" id="ARBA00022989"/>
    </source>
</evidence>
<feature type="transmembrane region" description="Helical" evidence="6">
    <location>
        <begin position="50"/>
        <end position="73"/>
    </location>
</feature>